<dbReference type="Proteomes" id="UP000194161">
    <property type="component" value="Chromosome"/>
</dbReference>
<evidence type="ECO:0000313" key="2">
    <source>
        <dbReference type="Proteomes" id="UP000194161"/>
    </source>
</evidence>
<evidence type="ECO:0000313" key="1">
    <source>
        <dbReference type="EMBL" id="ARP96929.1"/>
    </source>
</evidence>
<dbReference type="AlphaFoldDB" id="A0A1W6ZHY8"/>
<gene>
    <name evidence="1" type="ORF">CAL15_22700</name>
</gene>
<protein>
    <submittedName>
        <fullName evidence="1">Uncharacterized protein</fullName>
    </submittedName>
</protein>
<dbReference type="KEGG" id="bgm:CAL15_22700"/>
<reference evidence="1 2" key="1">
    <citation type="submission" date="2017-05" db="EMBL/GenBank/DDBJ databases">
        <title>Complete and WGS of Bordetella genogroups.</title>
        <authorList>
            <person name="Spilker T."/>
            <person name="LiPuma J."/>
        </authorList>
    </citation>
    <scope>NUCLEOTIDE SEQUENCE [LARGE SCALE GENOMIC DNA]</scope>
    <source>
        <strain evidence="1 2">AU7206</strain>
    </source>
</reference>
<name>A0A1W6ZHY8_9BORD</name>
<organism evidence="1 2">
    <name type="scientific">Bordetella genomosp. 13</name>
    <dbReference type="NCBI Taxonomy" id="463040"/>
    <lineage>
        <taxon>Bacteria</taxon>
        <taxon>Pseudomonadati</taxon>
        <taxon>Pseudomonadota</taxon>
        <taxon>Betaproteobacteria</taxon>
        <taxon>Burkholderiales</taxon>
        <taxon>Alcaligenaceae</taxon>
        <taxon>Bordetella</taxon>
    </lineage>
</organism>
<sequence length="64" mass="6737">MVLPKALLAGLDFSRGILAEKVGDELRLKPAMRIDDPFGFGTAADKMIADSAVDPLLAHCGSPL</sequence>
<accession>A0A1W6ZHY8</accession>
<keyword evidence="2" id="KW-1185">Reference proteome</keyword>
<proteinExistence type="predicted"/>
<dbReference type="EMBL" id="CP021111">
    <property type="protein sequence ID" value="ARP96929.1"/>
    <property type="molecule type" value="Genomic_DNA"/>
</dbReference>